<dbReference type="PRINTS" id="PR01547">
    <property type="entry name" value="YEAST176DUF"/>
</dbReference>
<dbReference type="GO" id="GO:0031931">
    <property type="term" value="C:TORC1 complex"/>
    <property type="evidence" value="ECO:0007669"/>
    <property type="project" value="InterPro"/>
</dbReference>
<dbReference type="EMBL" id="OX465083">
    <property type="protein sequence ID" value="CAI9293510.1"/>
    <property type="molecule type" value="Genomic_DNA"/>
</dbReference>
<reference evidence="4" key="1">
    <citation type="submission" date="2023-04" db="EMBL/GenBank/DDBJ databases">
        <authorList>
            <person name="Vijverberg K."/>
            <person name="Xiong W."/>
            <person name="Schranz E."/>
        </authorList>
    </citation>
    <scope>NUCLEOTIDE SEQUENCE</scope>
</reference>
<evidence type="ECO:0000313" key="5">
    <source>
        <dbReference type="Proteomes" id="UP001177003"/>
    </source>
</evidence>
<protein>
    <recommendedName>
        <fullName evidence="3">Raptor N-terminal CASPase-like domain-containing protein</fullName>
    </recommendedName>
</protein>
<dbReference type="GO" id="GO:0031929">
    <property type="term" value="P:TOR signaling"/>
    <property type="evidence" value="ECO:0007669"/>
    <property type="project" value="InterPro"/>
</dbReference>
<evidence type="ECO:0000259" key="3">
    <source>
        <dbReference type="SMART" id="SM01302"/>
    </source>
</evidence>
<gene>
    <name evidence="4" type="ORF">LSALG_LOCUS32533</name>
</gene>
<dbReference type="GO" id="GO:0030674">
    <property type="term" value="F:protein-macromolecule adaptor activity"/>
    <property type="evidence" value="ECO:0007669"/>
    <property type="project" value="TreeGrafter"/>
</dbReference>
<organism evidence="4 5">
    <name type="scientific">Lactuca saligna</name>
    <name type="common">Willowleaf lettuce</name>
    <dbReference type="NCBI Taxonomy" id="75948"/>
    <lineage>
        <taxon>Eukaryota</taxon>
        <taxon>Viridiplantae</taxon>
        <taxon>Streptophyta</taxon>
        <taxon>Embryophyta</taxon>
        <taxon>Tracheophyta</taxon>
        <taxon>Spermatophyta</taxon>
        <taxon>Magnoliopsida</taxon>
        <taxon>eudicotyledons</taxon>
        <taxon>Gunneridae</taxon>
        <taxon>Pentapetalae</taxon>
        <taxon>asterids</taxon>
        <taxon>campanulids</taxon>
        <taxon>Asterales</taxon>
        <taxon>Asteraceae</taxon>
        <taxon>Cichorioideae</taxon>
        <taxon>Cichorieae</taxon>
        <taxon>Lactucinae</taxon>
        <taxon>Lactuca</taxon>
    </lineage>
</organism>
<dbReference type="GO" id="GO:0030307">
    <property type="term" value="P:positive regulation of cell growth"/>
    <property type="evidence" value="ECO:0007669"/>
    <property type="project" value="TreeGrafter"/>
</dbReference>
<keyword evidence="1" id="KW-0853">WD repeat</keyword>
<accession>A0AA35ZIZ3</accession>
<dbReference type="Proteomes" id="UP001177003">
    <property type="component" value="Chromosome 7"/>
</dbReference>
<dbReference type="InterPro" id="IPR033122">
    <property type="entry name" value="LETM1-like_RBD"/>
</dbReference>
<dbReference type="GO" id="GO:0005737">
    <property type="term" value="C:cytoplasm"/>
    <property type="evidence" value="ECO:0007669"/>
    <property type="project" value="TreeGrafter"/>
</dbReference>
<dbReference type="GO" id="GO:0010506">
    <property type="term" value="P:regulation of autophagy"/>
    <property type="evidence" value="ECO:0007669"/>
    <property type="project" value="TreeGrafter"/>
</dbReference>
<dbReference type="GO" id="GO:0009267">
    <property type="term" value="P:cellular response to starvation"/>
    <property type="evidence" value="ECO:0007669"/>
    <property type="project" value="TreeGrafter"/>
</dbReference>
<dbReference type="InterPro" id="IPR029347">
    <property type="entry name" value="Raptor_N"/>
</dbReference>
<evidence type="ECO:0000313" key="4">
    <source>
        <dbReference type="EMBL" id="CAI9293510.1"/>
    </source>
</evidence>
<feature type="domain" description="Raptor N-terminal CASPase-like" evidence="3">
    <location>
        <begin position="21"/>
        <end position="159"/>
    </location>
</feature>
<dbReference type="Pfam" id="PF14538">
    <property type="entry name" value="Raptor_N"/>
    <property type="match status" value="1"/>
</dbReference>
<dbReference type="SMART" id="SM01302">
    <property type="entry name" value="Raptor_N"/>
    <property type="match status" value="1"/>
</dbReference>
<dbReference type="Pfam" id="PF07766">
    <property type="entry name" value="LETM1_RBD"/>
    <property type="match status" value="1"/>
</dbReference>
<proteinExistence type="predicted"/>
<dbReference type="PANTHER" id="PTHR12848:SF16">
    <property type="entry name" value="REGULATORY-ASSOCIATED PROTEIN OF MTOR"/>
    <property type="match status" value="1"/>
</dbReference>
<keyword evidence="5" id="KW-1185">Reference proteome</keyword>
<dbReference type="GO" id="GO:0071230">
    <property type="term" value="P:cellular response to amino acid stimulus"/>
    <property type="evidence" value="ECO:0007669"/>
    <property type="project" value="TreeGrafter"/>
</dbReference>
<name>A0AA35ZIZ3_LACSI</name>
<dbReference type="PANTHER" id="PTHR12848">
    <property type="entry name" value="REGULATORY-ASSOCIATED PROTEIN OF MTOR"/>
    <property type="match status" value="1"/>
</dbReference>
<evidence type="ECO:0000256" key="1">
    <source>
        <dbReference type="ARBA" id="ARBA00022574"/>
    </source>
</evidence>
<sequence length="313" mass="36366">MLLTLEEKDPRRIFEGEAFMRRMNSVDPPDVINISPCARMKCWIDPFSMAPQKALETIGKTLSFQYERWKPKAKYKIQLAPTVEEVKKLYTTCRKYAKSERVLFHYNGHGVPKPTANGEIWFFNRYIPLPISDLDSWLKTPSIYVFDCSVAGVIANAFIEGMFDDLSSSECVLDLIFFIIVFLGNFKQTKVLTRVFQDKMKVFPNMLPFTLQDTMKKQEALKRKLNARIKYAKFLQDTVKEMAKEIQNNKSGEVKKTTEDLDEFLSVWDSFINQIFRPVYMGNGPMATKKVPFYSNVVLGYIVRENLLITIYN</sequence>
<evidence type="ECO:0000256" key="2">
    <source>
        <dbReference type="ARBA" id="ARBA00022737"/>
    </source>
</evidence>
<dbReference type="GO" id="GO:0043022">
    <property type="term" value="F:ribosome binding"/>
    <property type="evidence" value="ECO:0007669"/>
    <property type="project" value="InterPro"/>
</dbReference>
<dbReference type="AlphaFoldDB" id="A0AA35ZIZ3"/>
<keyword evidence="2" id="KW-0677">Repeat</keyword>
<dbReference type="InterPro" id="IPR004083">
    <property type="entry name" value="Raptor"/>
</dbReference>